<accession>B9ESF8</accession>
<evidence type="ECO:0000313" key="1">
    <source>
        <dbReference type="EMBL" id="CAX32303.1"/>
    </source>
</evidence>
<dbReference type="KEGG" id="pmt:PMT_2785"/>
<reference evidence="1 2" key="1">
    <citation type="journal article" date="2003" name="Nature">
        <title>Genome divergence in two Prochlorococcus ecotypes reflects oceanic niche differentiation.</title>
        <authorList>
            <person name="Rocap G."/>
            <person name="Larimer F.W."/>
            <person name="Lamerdin J.E."/>
            <person name="Malfatti S."/>
            <person name="Chain P."/>
            <person name="Ahlgren N.A."/>
            <person name="Arellano A."/>
            <person name="Coleman M."/>
            <person name="Hauser L."/>
            <person name="Hess W.R."/>
            <person name="Johnson Z.I."/>
            <person name="Land M.L."/>
            <person name="Lindell D."/>
            <person name="Post A.F."/>
            <person name="Regala W."/>
            <person name="Shah M."/>
            <person name="Shaw S.L."/>
            <person name="Steglich C."/>
            <person name="Sullivan M.B."/>
            <person name="Ting C.S."/>
            <person name="Tolonen A."/>
            <person name="Webb E.A."/>
            <person name="Zinser E.R."/>
            <person name="Chisholm S.W."/>
        </authorList>
    </citation>
    <scope>NUCLEOTIDE SEQUENCE [LARGE SCALE GENOMIC DNA]</scope>
    <source>
        <strain evidence="2">MIT 9313</strain>
    </source>
</reference>
<organism evidence="1 2">
    <name type="scientific">Prochlorococcus marinus (strain MIT 9313)</name>
    <dbReference type="NCBI Taxonomy" id="74547"/>
    <lineage>
        <taxon>Bacteria</taxon>
        <taxon>Bacillati</taxon>
        <taxon>Cyanobacteriota</taxon>
        <taxon>Cyanophyceae</taxon>
        <taxon>Synechococcales</taxon>
        <taxon>Prochlorococcaceae</taxon>
        <taxon>Prochlorococcus</taxon>
    </lineage>
</organism>
<dbReference type="EMBL" id="BX548175">
    <property type="protein sequence ID" value="CAX32303.1"/>
    <property type="molecule type" value="Genomic_DNA"/>
</dbReference>
<dbReference type="AlphaFoldDB" id="B9ESF8"/>
<dbReference type="HOGENOM" id="CLU_3347269_0_0_3"/>
<protein>
    <submittedName>
        <fullName evidence="1">Uncharacterized protein</fullName>
    </submittedName>
</protein>
<dbReference type="Proteomes" id="UP000001423">
    <property type="component" value="Chromosome"/>
</dbReference>
<name>B9ESF8_PROMM</name>
<sequence>MVFTSRPTATKADQLLAGLKAIRLPVSTAFLVLVNQD</sequence>
<proteinExistence type="predicted"/>
<gene>
    <name evidence="1" type="ordered locus">PMT_2785</name>
</gene>
<dbReference type="eggNOG" id="ENOG5032F6B">
    <property type="taxonomic scope" value="Bacteria"/>
</dbReference>
<keyword evidence="2" id="KW-1185">Reference proteome</keyword>
<evidence type="ECO:0000313" key="2">
    <source>
        <dbReference type="Proteomes" id="UP000001423"/>
    </source>
</evidence>